<reference evidence="1" key="1">
    <citation type="submission" date="2019-08" db="EMBL/GenBank/DDBJ databases">
        <title>The genome of the North American firefly Photinus pyralis.</title>
        <authorList>
            <consortium name="Photinus pyralis genome working group"/>
            <person name="Fallon T.R."/>
            <person name="Sander Lower S.E."/>
            <person name="Weng J.-K."/>
        </authorList>
    </citation>
    <scope>NUCLEOTIDE SEQUENCE</scope>
    <source>
        <strain evidence="1">TRF0915ILg1</strain>
        <tissue evidence="1">Whole body</tissue>
    </source>
</reference>
<gene>
    <name evidence="1" type="ORF">ILUMI_10358</name>
</gene>
<proteinExistence type="predicted"/>
<keyword evidence="2" id="KW-1185">Reference proteome</keyword>
<organism evidence="1 2">
    <name type="scientific">Ignelater luminosus</name>
    <name type="common">Cucubano</name>
    <name type="synonym">Pyrophorus luminosus</name>
    <dbReference type="NCBI Taxonomy" id="2038154"/>
    <lineage>
        <taxon>Eukaryota</taxon>
        <taxon>Metazoa</taxon>
        <taxon>Ecdysozoa</taxon>
        <taxon>Arthropoda</taxon>
        <taxon>Hexapoda</taxon>
        <taxon>Insecta</taxon>
        <taxon>Pterygota</taxon>
        <taxon>Neoptera</taxon>
        <taxon>Endopterygota</taxon>
        <taxon>Coleoptera</taxon>
        <taxon>Polyphaga</taxon>
        <taxon>Elateriformia</taxon>
        <taxon>Elateroidea</taxon>
        <taxon>Elateridae</taxon>
        <taxon>Agrypninae</taxon>
        <taxon>Pyrophorini</taxon>
        <taxon>Ignelater</taxon>
    </lineage>
</organism>
<evidence type="ECO:0000313" key="2">
    <source>
        <dbReference type="Proteomes" id="UP000801492"/>
    </source>
</evidence>
<dbReference type="PANTHER" id="PTHR10773:SF19">
    <property type="match status" value="1"/>
</dbReference>
<name>A0A8K0D2K9_IGNLU</name>
<dbReference type="EMBL" id="VTPC01005634">
    <property type="protein sequence ID" value="KAF2895817.1"/>
    <property type="molecule type" value="Genomic_DNA"/>
</dbReference>
<accession>A0A8K0D2K9</accession>
<dbReference type="Proteomes" id="UP000801492">
    <property type="component" value="Unassembled WGS sequence"/>
</dbReference>
<dbReference type="OrthoDB" id="6741731at2759"/>
<protein>
    <submittedName>
        <fullName evidence="1">Uncharacterized protein</fullName>
    </submittedName>
</protein>
<dbReference type="PANTHER" id="PTHR10773">
    <property type="entry name" value="DNA-DIRECTED RNA POLYMERASES I, II, AND III SUBUNIT RPABC2"/>
    <property type="match status" value="1"/>
</dbReference>
<dbReference type="AlphaFoldDB" id="A0A8K0D2K9"/>
<comment type="caution">
    <text evidence="1">The sequence shown here is derived from an EMBL/GenBank/DDBJ whole genome shotgun (WGS) entry which is preliminary data.</text>
</comment>
<sequence>MTEEIESVPALTSKLVDYVCDSDDSTKDPDFVISESDNSDHDEVLASKHVFPQERRIYISSNVSMYNMKRRRGRENSFRTKTFKYFLKNEDGEKLEVCKSFFLTTLGYNPKNDRVITNIMFKRADNILPSTDRRGKHSKTPKTDRVLIKNHVESFSPTNKKYLPSDLTIRSMHADFISVNPNIKCSYELYKKCVSKDLNISFTKLGHEECEVCETFNLHDSNHTKTSLSEDCTYCDLWNQHIKKAAESCENYKSVAEESFPENTVCFSADLEKVIMLPRVDMFKREVFCQRIIVFNESFVPVDETFELNFLRMKFLGSVKHSLTISHFPGISEQRKQQISKNLMPLIPENRRQFWENFPTSNNSVDLRIEYDD</sequence>
<evidence type="ECO:0000313" key="1">
    <source>
        <dbReference type="EMBL" id="KAF2895817.1"/>
    </source>
</evidence>